<dbReference type="Proteomes" id="UP001597402">
    <property type="component" value="Unassembled WGS sequence"/>
</dbReference>
<dbReference type="Pfam" id="PF07331">
    <property type="entry name" value="TctB"/>
    <property type="match status" value="1"/>
</dbReference>
<keyword evidence="4" id="KW-1185">Reference proteome</keyword>
<feature type="domain" description="DUF1468" evidence="2">
    <location>
        <begin position="28"/>
        <end position="160"/>
    </location>
</feature>
<sequence length="170" mass="17661">MTPSSSAGTAPERSRSDTPLRGLLLRRIAPVVLLVLGIAALVQARDMDLGELTAPGPGLWPFIVAGLLTATAAVLLVVDPAEDYEPWTAGTVRIIAGLAGLALFVVLFQTLGFVVPTVLLLTGWLRYFGGETWRMAVVLGVGGAVVLHLIFVVALGVPFPAGPVDQLLGG</sequence>
<dbReference type="EMBL" id="JBHUHP010000010">
    <property type="protein sequence ID" value="MFD2092425.1"/>
    <property type="molecule type" value="Genomic_DNA"/>
</dbReference>
<evidence type="ECO:0000259" key="2">
    <source>
        <dbReference type="Pfam" id="PF07331"/>
    </source>
</evidence>
<reference evidence="4" key="1">
    <citation type="journal article" date="2019" name="Int. J. Syst. Evol. Microbiol.">
        <title>The Global Catalogue of Microorganisms (GCM) 10K type strain sequencing project: providing services to taxonomists for standard genome sequencing and annotation.</title>
        <authorList>
            <consortium name="The Broad Institute Genomics Platform"/>
            <consortium name="The Broad Institute Genome Sequencing Center for Infectious Disease"/>
            <person name="Wu L."/>
            <person name="Ma J."/>
        </authorList>
    </citation>
    <scope>NUCLEOTIDE SEQUENCE [LARGE SCALE GENOMIC DNA]</scope>
    <source>
        <strain evidence="4">JCM 3338</strain>
    </source>
</reference>
<keyword evidence="1" id="KW-0472">Membrane</keyword>
<accession>A0ABW4XCU0</accession>
<evidence type="ECO:0000313" key="4">
    <source>
        <dbReference type="Proteomes" id="UP001597402"/>
    </source>
</evidence>
<keyword evidence="1" id="KW-0812">Transmembrane</keyword>
<feature type="transmembrane region" description="Helical" evidence="1">
    <location>
        <begin position="90"/>
        <end position="115"/>
    </location>
</feature>
<name>A0ABW4XCU0_9ACTN</name>
<protein>
    <submittedName>
        <fullName evidence="3">Tripartite tricarboxylate transporter TctB family protein</fullName>
    </submittedName>
</protein>
<organism evidence="3 4">
    <name type="scientific">Blastococcus deserti</name>
    <dbReference type="NCBI Taxonomy" id="2259033"/>
    <lineage>
        <taxon>Bacteria</taxon>
        <taxon>Bacillati</taxon>
        <taxon>Actinomycetota</taxon>
        <taxon>Actinomycetes</taxon>
        <taxon>Geodermatophilales</taxon>
        <taxon>Geodermatophilaceae</taxon>
        <taxon>Blastococcus</taxon>
    </lineage>
</organism>
<keyword evidence="1" id="KW-1133">Transmembrane helix</keyword>
<dbReference type="RefSeq" id="WP_376876284.1">
    <property type="nucleotide sequence ID" value="NZ_JBHUHP010000010.1"/>
</dbReference>
<feature type="transmembrane region" description="Helical" evidence="1">
    <location>
        <begin position="59"/>
        <end position="78"/>
    </location>
</feature>
<comment type="caution">
    <text evidence="3">The sequence shown here is derived from an EMBL/GenBank/DDBJ whole genome shotgun (WGS) entry which is preliminary data.</text>
</comment>
<evidence type="ECO:0000313" key="3">
    <source>
        <dbReference type="EMBL" id="MFD2092425.1"/>
    </source>
</evidence>
<evidence type="ECO:0000256" key="1">
    <source>
        <dbReference type="SAM" id="Phobius"/>
    </source>
</evidence>
<dbReference type="InterPro" id="IPR009936">
    <property type="entry name" value="DUF1468"/>
</dbReference>
<gene>
    <name evidence="3" type="ORF">ACFSHS_12680</name>
</gene>
<feature type="transmembrane region" description="Helical" evidence="1">
    <location>
        <begin position="135"/>
        <end position="157"/>
    </location>
</feature>
<proteinExistence type="predicted"/>
<feature type="transmembrane region" description="Helical" evidence="1">
    <location>
        <begin position="23"/>
        <end position="44"/>
    </location>
</feature>